<keyword evidence="2" id="KW-1185">Reference proteome</keyword>
<dbReference type="HOGENOM" id="CLU_1298539_0_0_10"/>
<dbReference type="EMBL" id="CP002349">
    <property type="protein sequence ID" value="ADR21930.1"/>
    <property type="molecule type" value="Genomic_DNA"/>
</dbReference>
<dbReference type="Proteomes" id="UP000008720">
    <property type="component" value="Chromosome"/>
</dbReference>
<protein>
    <submittedName>
        <fullName evidence="1">Uncharacterized protein</fullName>
    </submittedName>
</protein>
<dbReference type="KEGG" id="mtt:Ftrac_1945"/>
<reference evidence="1 2" key="1">
    <citation type="journal article" date="2011" name="Stand. Genomic Sci.">
        <title>Complete genome sequence of Marivirga tractuosa type strain (H-43).</title>
        <authorList>
            <person name="Pagani I."/>
            <person name="Chertkov O."/>
            <person name="Lapidus A."/>
            <person name="Lucas S."/>
            <person name="Del Rio T.G."/>
            <person name="Tice H."/>
            <person name="Copeland A."/>
            <person name="Cheng J.F."/>
            <person name="Nolan M."/>
            <person name="Saunders E."/>
            <person name="Pitluck S."/>
            <person name="Held B."/>
            <person name="Goodwin L."/>
            <person name="Liolios K."/>
            <person name="Ovchinikova G."/>
            <person name="Ivanova N."/>
            <person name="Mavromatis K."/>
            <person name="Pati A."/>
            <person name="Chen A."/>
            <person name="Palaniappan K."/>
            <person name="Land M."/>
            <person name="Hauser L."/>
            <person name="Jeffries C.D."/>
            <person name="Detter J.C."/>
            <person name="Han C."/>
            <person name="Tapia R."/>
            <person name="Ngatchou-Djao O.D."/>
            <person name="Rohde M."/>
            <person name="Goker M."/>
            <person name="Spring S."/>
            <person name="Sikorski J."/>
            <person name="Woyke T."/>
            <person name="Bristow J."/>
            <person name="Eisen J.A."/>
            <person name="Markowitz V."/>
            <person name="Hugenholtz P."/>
            <person name="Klenk H.P."/>
            <person name="Kyrpides N.C."/>
        </authorList>
    </citation>
    <scope>NUCLEOTIDE SEQUENCE [LARGE SCALE GENOMIC DNA]</scope>
    <source>
        <strain evidence="2">ATCC 23168 / DSM 4126 / NBRC 15989 / NCIMB 1408 / VKM B-1430 / H-43</strain>
    </source>
</reference>
<proteinExistence type="predicted"/>
<dbReference type="AlphaFoldDB" id="E4TTA0"/>
<dbReference type="STRING" id="643867.Ftrac_1945"/>
<name>E4TTA0_MARTH</name>
<accession>E4TTA0</accession>
<sequence length="212" mass="24857">MKLVLLITLLIPLHLKAQYDFEPDSINQFRASKLGQPNTDSIKFEFRLWNSGTHFSIFSQLTLNKTDKWNYRTGFENHDGEFVFFENNPEINVKKIWTTLDSLGIRNLPNQFDITASFEKNGYVHKLSIEQFEKMIGTDGSAITIELFNEGNFRTYSYINPLSLSESFKNSKDKWIAPEHHAIAEIVYVVNSRLKTFDDFNQYLVDQRDKRR</sequence>
<evidence type="ECO:0000313" key="2">
    <source>
        <dbReference type="Proteomes" id="UP000008720"/>
    </source>
</evidence>
<organism evidence="1 2">
    <name type="scientific">Marivirga tractuosa (strain ATCC 23168 / DSM 4126 / NBRC 15989 / NCIMB 1408 / VKM B-1430 / H-43)</name>
    <name type="common">Microscilla tractuosa</name>
    <name type="synonym">Flexibacter tractuosus</name>
    <dbReference type="NCBI Taxonomy" id="643867"/>
    <lineage>
        <taxon>Bacteria</taxon>
        <taxon>Pseudomonadati</taxon>
        <taxon>Bacteroidota</taxon>
        <taxon>Cytophagia</taxon>
        <taxon>Cytophagales</taxon>
        <taxon>Marivirgaceae</taxon>
        <taxon>Marivirga</taxon>
    </lineage>
</organism>
<gene>
    <name evidence="1" type="ordered locus">Ftrac_1945</name>
</gene>
<dbReference type="RefSeq" id="WP_013454073.1">
    <property type="nucleotide sequence ID" value="NC_014759.1"/>
</dbReference>
<evidence type="ECO:0000313" key="1">
    <source>
        <dbReference type="EMBL" id="ADR21930.1"/>
    </source>
</evidence>